<dbReference type="Pfam" id="PF10763">
    <property type="entry name" value="DUF2584"/>
    <property type="match status" value="1"/>
</dbReference>
<dbReference type="Proteomes" id="UP000789423">
    <property type="component" value="Unassembled WGS sequence"/>
</dbReference>
<dbReference type="InterPro" id="IPR019699">
    <property type="entry name" value="DUF2584"/>
</dbReference>
<organism evidence="1 2">
    <name type="scientific">Bacillus rhizoplanae</name>
    <dbReference type="NCBI Taxonomy" id="2880966"/>
    <lineage>
        <taxon>Bacteria</taxon>
        <taxon>Bacillati</taxon>
        <taxon>Bacillota</taxon>
        <taxon>Bacilli</taxon>
        <taxon>Bacillales</taxon>
        <taxon>Bacillaceae</taxon>
        <taxon>Bacillus</taxon>
    </lineage>
</organism>
<keyword evidence="2" id="KW-1185">Reference proteome</keyword>
<reference evidence="1 2" key="1">
    <citation type="submission" date="2021-10" db="EMBL/GenBank/DDBJ databases">
        <authorList>
            <person name="Criscuolo A."/>
        </authorList>
    </citation>
    <scope>NUCLEOTIDE SEQUENCE [LARGE SCALE GENOMIC DNA]</scope>
    <source>
        <strain evidence="2">CIP 111899</strain>
    </source>
</reference>
<comment type="caution">
    <text evidence="1">The sequence shown here is derived from an EMBL/GenBank/DDBJ whole genome shotgun (WGS) entry which is preliminary data.</text>
</comment>
<evidence type="ECO:0008006" key="3">
    <source>
        <dbReference type="Google" id="ProtNLM"/>
    </source>
</evidence>
<protein>
    <recommendedName>
        <fullName evidence="3">DUF2584 domain-containing protein</fullName>
    </recommendedName>
</protein>
<dbReference type="SUPFAM" id="SSF88697">
    <property type="entry name" value="PUA domain-like"/>
    <property type="match status" value="1"/>
</dbReference>
<dbReference type="InterPro" id="IPR015947">
    <property type="entry name" value="PUA-like_sf"/>
</dbReference>
<name>A0ABM8YCC5_9BACI</name>
<dbReference type="RefSeq" id="WP_098307342.1">
    <property type="nucleotide sequence ID" value="NZ_CAKJTI010000012.1"/>
</dbReference>
<proteinExistence type="predicted"/>
<gene>
    <name evidence="1" type="primary">ytmB</name>
    <name evidence="1" type="ORF">BACCIP111899_02633</name>
</gene>
<evidence type="ECO:0000313" key="1">
    <source>
        <dbReference type="EMBL" id="CAG9613418.1"/>
    </source>
</evidence>
<sequence>MKFEMHTKIIVNETEKRLHIEDNIFQLILEGYHLFVVDEILPVYKTNQELVGSAVVKKVEWTEEKTTLLYQLISLQSVN</sequence>
<dbReference type="EMBL" id="CAKJTI010000012">
    <property type="protein sequence ID" value="CAG9613418.1"/>
    <property type="molecule type" value="Genomic_DNA"/>
</dbReference>
<accession>A0ABM8YCC5</accession>
<dbReference type="Gene3D" id="2.40.240.20">
    <property type="entry name" value="Hypothetical PUA domain-like, domain 1"/>
    <property type="match status" value="1"/>
</dbReference>
<evidence type="ECO:0000313" key="2">
    <source>
        <dbReference type="Proteomes" id="UP000789423"/>
    </source>
</evidence>